<protein>
    <submittedName>
        <fullName evidence="3">S-layer homology domain-containing protein</fullName>
    </submittedName>
</protein>
<evidence type="ECO:0000259" key="2">
    <source>
        <dbReference type="PROSITE" id="PS51272"/>
    </source>
</evidence>
<dbReference type="Pfam" id="PF00395">
    <property type="entry name" value="SLH"/>
    <property type="match status" value="2"/>
</dbReference>
<proteinExistence type="predicted"/>
<feature type="signal peptide" evidence="1">
    <location>
        <begin position="1"/>
        <end position="28"/>
    </location>
</feature>
<dbReference type="OrthoDB" id="1805600at2"/>
<comment type="caution">
    <text evidence="3">The sequence shown here is derived from an EMBL/GenBank/DDBJ whole genome shotgun (WGS) entry which is preliminary data.</text>
</comment>
<feature type="domain" description="SLH" evidence="2">
    <location>
        <begin position="1215"/>
        <end position="1289"/>
    </location>
</feature>
<feature type="chain" id="PRO_5016088879" evidence="1">
    <location>
        <begin position="29"/>
        <end position="1292"/>
    </location>
</feature>
<evidence type="ECO:0000313" key="4">
    <source>
        <dbReference type="Proteomes" id="UP000214746"/>
    </source>
</evidence>
<keyword evidence="4" id="KW-1185">Reference proteome</keyword>
<dbReference type="Gene3D" id="2.60.40.10">
    <property type="entry name" value="Immunoglobulins"/>
    <property type="match status" value="1"/>
</dbReference>
<sequence length="1292" mass="137762">MTHMKKVINYVLMFVMLASLIPVQPAEAATGIANFFIPDDAQLKSTANMDLSTPADLNRSTVKISNSATLSIGGMFQQLNATSLALTVDQITSINGGAWAVQPGKTALTPVTATNNRFQVNSVQLFPGYNRLTFTGMRGAATTTDVFYVLYESAPIINKLQITSNSQNYDLNEGASLVVTSATALIQGSADNAKTVTVNGRSASVLGNGTFYAPTVTLTPGLNEFEITLTNPTDSLTVKRQVYYYDANSPFTKVDLTHGTADPADSFSETYSILGSANPTFTGDAVTATLNLEFLAPAAFNEASAAVTVNGAAPVSHDTPTATVITNTYGAASYKLVSIKNVVYNLQAAGTTLNTNQTAAITVSDGTTPTPISVRSAALPFTIAPNNTIIKKVLLLPDYPGGATAVTATTPTTPLNGSQVKSSEFYVLVETSKPISGPNDIKVALQPAGNPAGFTAVETGASVDSTAWAGNWKVVKISNLPEGAQTIAFSYQTEPVSFTARVSYVSKLYIELDNLYEGQVIDAATLTDPKMIRLAGRFIGFENRLKPGTQLIINNNDKSGLMTITGYEIDTQTANYPTAGITTPGVTIDATNGPFFHGENTVKIIAKYTDQPGTGVLREYIKEIKFYIIDSNTPNILDIRPLTPPAGSATRGELSDSIPSNYLPASPELQLNNGVYTTTLRAFDLYVEGAGAVGITIKKGADLIYSANPANFGAYSAPVANAFTSVSSHGNRGGFKIRLNDVAIPIGTHVFTIELTNANGAKVVQTLTIESQDMPYRILAPVANTGSAILVNRNFVLFDIEAVGATDVQIDGNSAKPRGAGFPNRYTYTLTGLKGDADNKISVVIKRAGGDIEETVTVTYVTNPDAGAMFMEPLGTKHSVFNKAVQLSFPKGNALRRVTDGKIQPQPNILFGIAKPTNGNTDLVNDYNQIVGHDIDFRTPKTPVQTTIPIDSSLSTQFSSPSLGRDHFVRVSDYYWISAGMAELKNVGEAGYKEATGGLAPYSTEGTYTRYDEDRKLLPNERGTLTLKYEDSVVDQAAAEVTVFYLNDKGIWKNLGGKVDPKASTITVPFDDFGYYMVGKLRYGYDDISNHTWARDVLQALLAKGHMPAIYPDSFGAGDNITRGEFAAMLVRSLGLRLNADDNPTFNDIDVNSVSDAWSYAEIETAARAGIVQGLDNLIFAPDVEVTRQDAAVMIGRATNVKLAPNDAKLQASINKAFADGDVINTYARASVDAVNSAGIMVGSPVISPLPTAAKPLLNFNPLANMTRAEAGQVMVRLLQKYQKGSLPANLS</sequence>
<evidence type="ECO:0000256" key="1">
    <source>
        <dbReference type="SAM" id="SignalP"/>
    </source>
</evidence>
<dbReference type="InterPro" id="IPR013783">
    <property type="entry name" value="Ig-like_fold"/>
</dbReference>
<organism evidence="3 4">
    <name type="scientific">Paenibacillus xerothermodurans</name>
    <dbReference type="NCBI Taxonomy" id="1977292"/>
    <lineage>
        <taxon>Bacteria</taxon>
        <taxon>Bacillati</taxon>
        <taxon>Bacillota</taxon>
        <taxon>Bacilli</taxon>
        <taxon>Bacillales</taxon>
        <taxon>Paenibacillaceae</taxon>
        <taxon>Paenibacillus</taxon>
    </lineage>
</organism>
<dbReference type="InterPro" id="IPR001119">
    <property type="entry name" value="SLH_dom"/>
</dbReference>
<gene>
    <name evidence="3" type="ORF">CBW46_016785</name>
</gene>
<keyword evidence="1" id="KW-0732">Signal</keyword>
<name>A0A2W1NQ00_PAEXE</name>
<dbReference type="EMBL" id="NHRJ02000013">
    <property type="protein sequence ID" value="PZE19796.1"/>
    <property type="molecule type" value="Genomic_DNA"/>
</dbReference>
<feature type="domain" description="SLH" evidence="2">
    <location>
        <begin position="1146"/>
        <end position="1209"/>
    </location>
</feature>
<feature type="domain" description="SLH" evidence="2">
    <location>
        <begin position="1081"/>
        <end position="1144"/>
    </location>
</feature>
<evidence type="ECO:0000313" key="3">
    <source>
        <dbReference type="EMBL" id="PZE19796.1"/>
    </source>
</evidence>
<dbReference type="PROSITE" id="PS51272">
    <property type="entry name" value="SLH"/>
    <property type="match status" value="3"/>
</dbReference>
<dbReference type="Proteomes" id="UP000214746">
    <property type="component" value="Unassembled WGS sequence"/>
</dbReference>
<reference evidence="3" key="1">
    <citation type="submission" date="2018-06" db="EMBL/GenBank/DDBJ databases">
        <title>Paenibacillus xerothermodurans sp. nov. an extremely dry heat resistant spore forming bacterium isolated from the soil of Cape Canaveral, Florida.</title>
        <authorList>
            <person name="Seuylemezian A."/>
            <person name="Kaur N."/>
            <person name="Patil P."/>
            <person name="Patil P."/>
            <person name="Mayilraj S."/>
            <person name="Vaishampayan P."/>
        </authorList>
    </citation>
    <scope>NUCLEOTIDE SEQUENCE [LARGE SCALE GENOMIC DNA]</scope>
    <source>
        <strain evidence="3">ATCC 27380</strain>
    </source>
</reference>
<accession>A0A2W1NQ00</accession>